<evidence type="ECO:0000313" key="2">
    <source>
        <dbReference type="Proteomes" id="UP000012153"/>
    </source>
</evidence>
<reference evidence="1 2" key="1">
    <citation type="submission" date="2013-01" db="EMBL/GenBank/DDBJ databases">
        <authorList>
            <person name="Harkins D.M."/>
            <person name="Durkin A.S."/>
            <person name="Brinkac L.M."/>
            <person name="Haft D.H."/>
            <person name="Selengut J.D."/>
            <person name="Sanka R."/>
            <person name="DePew J."/>
            <person name="Purushe J."/>
            <person name="Matthias M.A."/>
            <person name="Vinetz J.M."/>
            <person name="Sutton G.G."/>
            <person name="Nierman W.C."/>
            <person name="Fouts D.E."/>
        </authorList>
    </citation>
    <scope>NUCLEOTIDE SEQUENCE [LARGE SCALE GENOMIC DNA]</scope>
    <source>
        <strain evidence="1 2">ZUN142</strain>
    </source>
</reference>
<evidence type="ECO:0000313" key="1">
    <source>
        <dbReference type="EMBL" id="EMO42369.1"/>
    </source>
</evidence>
<accession>M6UMT2</accession>
<comment type="caution">
    <text evidence="1">The sequence shown here is derived from an EMBL/GenBank/DDBJ whole genome shotgun (WGS) entry which is preliminary data.</text>
</comment>
<protein>
    <submittedName>
        <fullName evidence="1">Uncharacterized protein</fullName>
    </submittedName>
</protein>
<sequence length="56" mass="6641">MPIILIRHKIGKSNRKSSDFISNKNVSHFESFSKKTDLKILERRNSHKIVNHQILR</sequence>
<gene>
    <name evidence="1" type="ORF">LEP1GSC186_4584</name>
</gene>
<proteinExistence type="predicted"/>
<dbReference type="Proteomes" id="UP000012153">
    <property type="component" value="Unassembled WGS sequence"/>
</dbReference>
<dbReference type="AlphaFoldDB" id="M6UMT2"/>
<name>M6UMT2_9LEPT</name>
<organism evidence="1 2">
    <name type="scientific">Leptospira noguchii serovar Autumnalis str. ZUN142</name>
    <dbReference type="NCBI Taxonomy" id="1085540"/>
    <lineage>
        <taxon>Bacteria</taxon>
        <taxon>Pseudomonadati</taxon>
        <taxon>Spirochaetota</taxon>
        <taxon>Spirochaetia</taxon>
        <taxon>Leptospirales</taxon>
        <taxon>Leptospiraceae</taxon>
        <taxon>Leptospira</taxon>
    </lineage>
</organism>
<dbReference type="EMBL" id="AHOP02000013">
    <property type="protein sequence ID" value="EMO42369.1"/>
    <property type="molecule type" value="Genomic_DNA"/>
</dbReference>